<keyword evidence="5" id="KW-1185">Reference proteome</keyword>
<organism evidence="4 5">
    <name type="scientific">Laticauda laticaudata</name>
    <name type="common">Blue-ringed sea krait</name>
    <name type="synonym">Blue-lipped sea krait</name>
    <dbReference type="NCBI Taxonomy" id="8630"/>
    <lineage>
        <taxon>Eukaryota</taxon>
        <taxon>Metazoa</taxon>
        <taxon>Chordata</taxon>
        <taxon>Craniata</taxon>
        <taxon>Vertebrata</taxon>
        <taxon>Euteleostomi</taxon>
        <taxon>Lepidosauria</taxon>
        <taxon>Squamata</taxon>
        <taxon>Bifurcata</taxon>
        <taxon>Unidentata</taxon>
        <taxon>Episquamata</taxon>
        <taxon>Toxicofera</taxon>
        <taxon>Serpentes</taxon>
        <taxon>Colubroidea</taxon>
        <taxon>Elapidae</taxon>
        <taxon>Laticaudinae</taxon>
        <taxon>Laticauda</taxon>
    </lineage>
</organism>
<dbReference type="InterPro" id="IPR038269">
    <property type="entry name" value="SCAN_sf"/>
</dbReference>
<dbReference type="SUPFAM" id="SSF47353">
    <property type="entry name" value="Retrovirus capsid dimerization domain-like"/>
    <property type="match status" value="1"/>
</dbReference>
<feature type="region of interest" description="Disordered" evidence="2">
    <location>
        <begin position="152"/>
        <end position="186"/>
    </location>
</feature>
<dbReference type="SMART" id="SM00431">
    <property type="entry name" value="SCAN"/>
    <property type="match status" value="1"/>
</dbReference>
<dbReference type="AlphaFoldDB" id="A0A8C5SNZ6"/>
<dbReference type="Pfam" id="PF02023">
    <property type="entry name" value="SCAN"/>
    <property type="match status" value="1"/>
</dbReference>
<dbReference type="PANTHER" id="PTHR45935:SF15">
    <property type="entry name" value="SCAN BOX DOMAIN-CONTAINING PROTEIN"/>
    <property type="match status" value="1"/>
</dbReference>
<evidence type="ECO:0000313" key="4">
    <source>
        <dbReference type="Ensembl" id="ENSLLTP00000019288.1"/>
    </source>
</evidence>
<evidence type="ECO:0000256" key="1">
    <source>
        <dbReference type="ARBA" id="ARBA00023242"/>
    </source>
</evidence>
<dbReference type="Gene3D" id="1.10.4020.10">
    <property type="entry name" value="DNA breaking-rejoining enzymes"/>
    <property type="match status" value="1"/>
</dbReference>
<evidence type="ECO:0000313" key="5">
    <source>
        <dbReference type="Proteomes" id="UP000694406"/>
    </source>
</evidence>
<dbReference type="Ensembl" id="ENSLLTT00000020000.1">
    <property type="protein sequence ID" value="ENSLLTP00000019288.1"/>
    <property type="gene ID" value="ENSLLTG00000014526.1"/>
</dbReference>
<dbReference type="Proteomes" id="UP000694406">
    <property type="component" value="Unplaced"/>
</dbReference>
<evidence type="ECO:0000256" key="2">
    <source>
        <dbReference type="SAM" id="MobiDB-lite"/>
    </source>
</evidence>
<reference evidence="4" key="2">
    <citation type="submission" date="2025-09" db="UniProtKB">
        <authorList>
            <consortium name="Ensembl"/>
        </authorList>
    </citation>
    <scope>IDENTIFICATION</scope>
</reference>
<feature type="domain" description="SCAN box" evidence="3">
    <location>
        <begin position="2"/>
        <end position="70"/>
    </location>
</feature>
<dbReference type="InterPro" id="IPR050916">
    <property type="entry name" value="SCAN-C2H2_zinc_finger"/>
</dbReference>
<dbReference type="PROSITE" id="PS50804">
    <property type="entry name" value="SCAN_BOX"/>
    <property type="match status" value="1"/>
</dbReference>
<accession>A0A8C5SNZ6</accession>
<dbReference type="GeneTree" id="ENSGT00940000154715"/>
<reference evidence="4" key="1">
    <citation type="submission" date="2025-08" db="UniProtKB">
        <authorList>
            <consortium name="Ensembl"/>
        </authorList>
    </citation>
    <scope>IDENTIFICATION</scope>
</reference>
<keyword evidence="1" id="KW-0539">Nucleus</keyword>
<evidence type="ECO:0000259" key="3">
    <source>
        <dbReference type="PROSITE" id="PS50804"/>
    </source>
</evidence>
<name>A0A8C5SNZ6_LATLA</name>
<proteinExistence type="predicted"/>
<sequence length="186" mass="21040">MKTKGPRELCSHLHHLCHRWLEPERRTKAQMLDLVLLEQFLATLPSEMESWVRECGAETSSQAVALAEGFLLSQAEEQKEKGELQVRGAYSETSKAAVSNFGNFKPGGLQLPEFPSQGKHSFFMCCSFHSSPFFYLELQILEMITEHPMRRKDLSDPTQELLPTVTSQKDESWDTSQGKGGCQGFK</sequence>
<dbReference type="InterPro" id="IPR003309">
    <property type="entry name" value="SCAN_dom"/>
</dbReference>
<protein>
    <recommendedName>
        <fullName evidence="3">SCAN box domain-containing protein</fullName>
    </recommendedName>
</protein>
<dbReference type="PANTHER" id="PTHR45935">
    <property type="entry name" value="PROTEIN ZBED8-RELATED"/>
    <property type="match status" value="1"/>
</dbReference>